<feature type="transmembrane region" description="Helical" evidence="1">
    <location>
        <begin position="27"/>
        <end position="46"/>
    </location>
</feature>
<feature type="transmembrane region" description="Helical" evidence="1">
    <location>
        <begin position="89"/>
        <end position="108"/>
    </location>
</feature>
<evidence type="ECO:0000313" key="3">
    <source>
        <dbReference type="EMBL" id="KAB4168142.1"/>
    </source>
</evidence>
<feature type="transmembrane region" description="Helical" evidence="1">
    <location>
        <begin position="163"/>
        <end position="186"/>
    </location>
</feature>
<keyword evidence="1" id="KW-1133">Transmembrane helix</keyword>
<dbReference type="Pfam" id="PF14897">
    <property type="entry name" value="EpsG"/>
    <property type="match status" value="1"/>
</dbReference>
<accession>A0A6A2G6H6</accession>
<dbReference type="AlphaFoldDB" id="A0A6A2G6H6"/>
<dbReference type="EMBL" id="WCUG01000015">
    <property type="protein sequence ID" value="KAB4168142.1"/>
    <property type="molecule type" value="Genomic_DNA"/>
</dbReference>
<sequence>MGIYYFLLWIGVIGTFLSQDSRLKRTGFYIIFIYILALFVMVVFRYDVGTDYLEYTDYYYRIHSLFELTSEDFFVEPGYVLLSSLLRSIGAPFELLSFILFLIIVCNLKRAIAFFSDNIPLSVVLYVFLFFLSFHFNLIRHGVMVSFVWKGYSWWFVGKKKRAFISLVCGAMFHALSLCFLSLLFIHLRKYPIYIYAGVLVFSFIISAHPDWLLSLFDTLLSSIIGTDNRLFFYLNGGHSGVLNETGVTIGMFFNLTLFCVSYFLLIDKKSIFLYNILFIGITFFLLFNSFGAISERIASTCYVANIFILPSVLNLMYVNKWRFLCLAVILLYGILMFNKEVSKESANYIPFTTIFSM</sequence>
<dbReference type="GeneID" id="29794727"/>
<organism evidence="3 6">
    <name type="scientific">Bacteroides uniformis</name>
    <dbReference type="NCBI Taxonomy" id="820"/>
    <lineage>
        <taxon>Bacteria</taxon>
        <taxon>Pseudomonadati</taxon>
        <taxon>Bacteroidota</taxon>
        <taxon>Bacteroidia</taxon>
        <taxon>Bacteroidales</taxon>
        <taxon>Bacteroidaceae</taxon>
        <taxon>Bacteroides</taxon>
    </lineage>
</organism>
<name>A0A6A2G6H6_BACUN</name>
<feature type="transmembrane region" description="Helical" evidence="1">
    <location>
        <begin position="193"/>
        <end position="210"/>
    </location>
</feature>
<protein>
    <submittedName>
        <fullName evidence="3">EpsG family protein</fullName>
    </submittedName>
</protein>
<evidence type="ECO:0000313" key="5">
    <source>
        <dbReference type="Proteomes" id="UP000432488"/>
    </source>
</evidence>
<keyword evidence="1" id="KW-0472">Membrane</keyword>
<reference evidence="5 6" key="1">
    <citation type="journal article" date="2019" name="Nat. Med.">
        <title>A library of human gut bacterial isolates paired with longitudinal multiomics data enables mechanistic microbiome research.</title>
        <authorList>
            <person name="Poyet M."/>
            <person name="Groussin M."/>
            <person name="Gibbons S.M."/>
            <person name="Avila-Pacheco J."/>
            <person name="Jiang X."/>
            <person name="Kearney S.M."/>
            <person name="Perrotta A.R."/>
            <person name="Berdy B."/>
            <person name="Zhao S."/>
            <person name="Lieberman T.D."/>
            <person name="Swanson P.K."/>
            <person name="Smith M."/>
            <person name="Roesemann S."/>
            <person name="Alexander J.E."/>
            <person name="Rich S.A."/>
            <person name="Livny J."/>
            <person name="Vlamakis H."/>
            <person name="Clish C."/>
            <person name="Bullock K."/>
            <person name="Deik A."/>
            <person name="Scott J."/>
            <person name="Pierce K.A."/>
            <person name="Xavier R.J."/>
            <person name="Alm E.J."/>
        </authorList>
    </citation>
    <scope>NUCLEOTIDE SEQUENCE [LARGE SCALE GENOMIC DNA]</scope>
    <source>
        <strain evidence="4 7">BIOML-A11</strain>
        <strain evidence="3 6">BIOML-A27</strain>
        <strain evidence="2 5">BIOML-A42</strain>
    </source>
</reference>
<evidence type="ECO:0000313" key="2">
    <source>
        <dbReference type="EMBL" id="KAB4091591.1"/>
    </source>
</evidence>
<feature type="transmembrane region" description="Helical" evidence="1">
    <location>
        <begin position="120"/>
        <end position="143"/>
    </location>
</feature>
<dbReference type="Proteomes" id="UP000466952">
    <property type="component" value="Unassembled WGS sequence"/>
</dbReference>
<comment type="caution">
    <text evidence="3">The sequence shown here is derived from an EMBL/GenBank/DDBJ whole genome shotgun (WGS) entry which is preliminary data.</text>
</comment>
<dbReference type="EMBL" id="WCUV01000007">
    <property type="protein sequence ID" value="KAB4091591.1"/>
    <property type="molecule type" value="Genomic_DNA"/>
</dbReference>
<dbReference type="Proteomes" id="UP000432488">
    <property type="component" value="Unassembled WGS sequence"/>
</dbReference>
<evidence type="ECO:0000313" key="7">
    <source>
        <dbReference type="Proteomes" id="UP000466952"/>
    </source>
</evidence>
<gene>
    <name evidence="4" type="ORF">GAP55_19710</name>
    <name evidence="2" type="ORF">GAQ56_10310</name>
    <name evidence="3" type="ORF">GAQ59_15440</name>
</gene>
<dbReference type="EMBL" id="WCTR01000018">
    <property type="protein sequence ID" value="KAB4209401.1"/>
    <property type="molecule type" value="Genomic_DNA"/>
</dbReference>
<dbReference type="RefSeq" id="WP_005829445.1">
    <property type="nucleotide sequence ID" value="NZ_CACRTC010000024.1"/>
</dbReference>
<keyword evidence="1" id="KW-0812">Transmembrane</keyword>
<feature type="transmembrane region" description="Helical" evidence="1">
    <location>
        <begin position="272"/>
        <end position="291"/>
    </location>
</feature>
<dbReference type="Proteomes" id="UP000433928">
    <property type="component" value="Unassembled WGS sequence"/>
</dbReference>
<evidence type="ECO:0000256" key="1">
    <source>
        <dbReference type="SAM" id="Phobius"/>
    </source>
</evidence>
<feature type="transmembrane region" description="Helical" evidence="1">
    <location>
        <begin position="298"/>
        <end position="316"/>
    </location>
</feature>
<evidence type="ECO:0000313" key="6">
    <source>
        <dbReference type="Proteomes" id="UP000433928"/>
    </source>
</evidence>
<feature type="transmembrane region" description="Helical" evidence="1">
    <location>
        <begin position="322"/>
        <end position="339"/>
    </location>
</feature>
<dbReference type="InterPro" id="IPR049458">
    <property type="entry name" value="EpsG-like"/>
</dbReference>
<evidence type="ECO:0000313" key="4">
    <source>
        <dbReference type="EMBL" id="KAB4209401.1"/>
    </source>
</evidence>
<feature type="transmembrane region" description="Helical" evidence="1">
    <location>
        <begin position="247"/>
        <end position="266"/>
    </location>
</feature>
<proteinExistence type="predicted"/>